<evidence type="ECO:0000256" key="3">
    <source>
        <dbReference type="ARBA" id="ARBA00022714"/>
    </source>
</evidence>
<dbReference type="Proteomes" id="UP000464658">
    <property type="component" value="Chromosome"/>
</dbReference>
<dbReference type="AlphaFoldDB" id="A0A5S9MGW3"/>
<evidence type="ECO:0000313" key="10">
    <source>
        <dbReference type="Proteomes" id="UP000464658"/>
    </source>
</evidence>
<evidence type="ECO:0000256" key="5">
    <source>
        <dbReference type="ARBA" id="ARBA00022756"/>
    </source>
</evidence>
<dbReference type="Pfam" id="PF04055">
    <property type="entry name" value="Radical_SAM"/>
    <property type="match status" value="1"/>
</dbReference>
<name>A0A5S9MGW3_BACIA</name>
<dbReference type="SUPFAM" id="SSF102114">
    <property type="entry name" value="Radical SAM enzymes"/>
    <property type="match status" value="1"/>
</dbReference>
<accession>A0A5S9MGW3</accession>
<evidence type="ECO:0000313" key="9">
    <source>
        <dbReference type="EMBL" id="BBP91882.1"/>
    </source>
</evidence>
<dbReference type="GO" id="GO:0051537">
    <property type="term" value="F:2 iron, 2 sulfur cluster binding"/>
    <property type="evidence" value="ECO:0007669"/>
    <property type="project" value="UniProtKB-KW"/>
</dbReference>
<keyword evidence="2" id="KW-0949">S-adenosyl-L-methionine</keyword>
<dbReference type="PANTHER" id="PTHR22976">
    <property type="entry name" value="BIOTIN SYNTHASE"/>
    <property type="match status" value="1"/>
</dbReference>
<dbReference type="GO" id="GO:0004076">
    <property type="term" value="F:biotin synthase activity"/>
    <property type="evidence" value="ECO:0007669"/>
    <property type="project" value="InterPro"/>
</dbReference>
<organism evidence="9 10">
    <name type="scientific">Bacillus safensis</name>
    <dbReference type="NCBI Taxonomy" id="561879"/>
    <lineage>
        <taxon>Bacteria</taxon>
        <taxon>Bacillati</taxon>
        <taxon>Bacillota</taxon>
        <taxon>Bacilli</taxon>
        <taxon>Bacillales</taxon>
        <taxon>Bacillaceae</taxon>
        <taxon>Bacillus</taxon>
    </lineage>
</organism>
<dbReference type="GO" id="GO:0046872">
    <property type="term" value="F:metal ion binding"/>
    <property type="evidence" value="ECO:0007669"/>
    <property type="project" value="UniProtKB-KW"/>
</dbReference>
<sequence>MKKKAKRLKEAGVHRYNHNINTHHDHHAHITTTHTYDDRVSTIEQVKQSGMSPCSGVIIGMGETNQQIVEMAFCAQST</sequence>
<keyword evidence="7" id="KW-0411">Iron-sulfur</keyword>
<feature type="domain" description="Radical SAM core" evidence="8">
    <location>
        <begin position="1"/>
        <end position="78"/>
    </location>
</feature>
<proteinExistence type="predicted"/>
<keyword evidence="1" id="KW-0004">4Fe-4S</keyword>
<dbReference type="InterPro" id="IPR058240">
    <property type="entry name" value="rSAM_sf"/>
</dbReference>
<evidence type="ECO:0000256" key="1">
    <source>
        <dbReference type="ARBA" id="ARBA00022485"/>
    </source>
</evidence>
<dbReference type="PANTHER" id="PTHR22976:SF2">
    <property type="entry name" value="BIOTIN SYNTHASE, MITOCHONDRIAL"/>
    <property type="match status" value="1"/>
</dbReference>
<keyword evidence="4" id="KW-0479">Metal-binding</keyword>
<protein>
    <recommendedName>
        <fullName evidence="8">Radical SAM core domain-containing protein</fullName>
    </recommendedName>
</protein>
<evidence type="ECO:0000256" key="4">
    <source>
        <dbReference type="ARBA" id="ARBA00022723"/>
    </source>
</evidence>
<reference evidence="9 10" key="1">
    <citation type="submission" date="2019-12" db="EMBL/GenBank/DDBJ databases">
        <title>Full genome sequence of a Bacillus safensis strain isolated from commercially available natto in Indonesia.</title>
        <authorList>
            <person name="Yoshida M."/>
            <person name="Uomi M."/>
            <person name="Waturangi D."/>
            <person name="Ekaputri J.J."/>
            <person name="Setiamarga D.H.E."/>
        </authorList>
    </citation>
    <scope>NUCLEOTIDE SEQUENCE [LARGE SCALE GENOMIC DNA]</scope>
    <source>
        <strain evidence="9 10">IDN1</strain>
    </source>
</reference>
<dbReference type="GO" id="GO:0009102">
    <property type="term" value="P:biotin biosynthetic process"/>
    <property type="evidence" value="ECO:0007669"/>
    <property type="project" value="UniProtKB-KW"/>
</dbReference>
<gene>
    <name evidence="9" type="ORF">BsIDN1_55000</name>
</gene>
<evidence type="ECO:0000256" key="6">
    <source>
        <dbReference type="ARBA" id="ARBA00023004"/>
    </source>
</evidence>
<evidence type="ECO:0000259" key="8">
    <source>
        <dbReference type="PROSITE" id="PS51918"/>
    </source>
</evidence>
<dbReference type="PROSITE" id="PS51918">
    <property type="entry name" value="RADICAL_SAM"/>
    <property type="match status" value="1"/>
</dbReference>
<keyword evidence="3" id="KW-0001">2Fe-2S</keyword>
<dbReference type="Gene3D" id="3.20.20.70">
    <property type="entry name" value="Aldolase class I"/>
    <property type="match status" value="1"/>
</dbReference>
<dbReference type="InterPro" id="IPR013785">
    <property type="entry name" value="Aldolase_TIM"/>
</dbReference>
<dbReference type="EMBL" id="AP021906">
    <property type="protein sequence ID" value="BBP91882.1"/>
    <property type="molecule type" value="Genomic_DNA"/>
</dbReference>
<keyword evidence="6" id="KW-0408">Iron</keyword>
<dbReference type="InterPro" id="IPR007197">
    <property type="entry name" value="rSAM"/>
</dbReference>
<dbReference type="InterPro" id="IPR002684">
    <property type="entry name" value="Biotin_synth/BioAB"/>
</dbReference>
<evidence type="ECO:0000256" key="2">
    <source>
        <dbReference type="ARBA" id="ARBA00022691"/>
    </source>
</evidence>
<evidence type="ECO:0000256" key="7">
    <source>
        <dbReference type="ARBA" id="ARBA00023014"/>
    </source>
</evidence>
<keyword evidence="5" id="KW-0093">Biotin biosynthesis</keyword>
<dbReference type="GO" id="GO:0051539">
    <property type="term" value="F:4 iron, 4 sulfur cluster binding"/>
    <property type="evidence" value="ECO:0007669"/>
    <property type="project" value="UniProtKB-KW"/>
</dbReference>